<dbReference type="AlphaFoldDB" id="A0A8J3YM96"/>
<keyword evidence="2" id="KW-1185">Reference proteome</keyword>
<accession>A0A8J3YM96</accession>
<proteinExistence type="predicted"/>
<sequence length="99" mass="10724">MTEVDGRLELAPEPLLAQSGAAYRIGGSLHATLEPRAGGWALDVRQEVHSESLDNLRTLVDRLAAHADGAGEVGFLRFYEEGDRSPMVLRDGEISCADF</sequence>
<evidence type="ECO:0000313" key="1">
    <source>
        <dbReference type="EMBL" id="GIJ46535.1"/>
    </source>
</evidence>
<dbReference type="EMBL" id="BOPF01000010">
    <property type="protein sequence ID" value="GIJ46535.1"/>
    <property type="molecule type" value="Genomic_DNA"/>
</dbReference>
<organism evidence="1 2">
    <name type="scientific">Virgisporangium aliadipatigenens</name>
    <dbReference type="NCBI Taxonomy" id="741659"/>
    <lineage>
        <taxon>Bacteria</taxon>
        <taxon>Bacillati</taxon>
        <taxon>Actinomycetota</taxon>
        <taxon>Actinomycetes</taxon>
        <taxon>Micromonosporales</taxon>
        <taxon>Micromonosporaceae</taxon>
        <taxon>Virgisporangium</taxon>
    </lineage>
</organism>
<reference evidence="1" key="1">
    <citation type="submission" date="2021-01" db="EMBL/GenBank/DDBJ databases">
        <title>Whole genome shotgun sequence of Virgisporangium aliadipatigenens NBRC 105644.</title>
        <authorList>
            <person name="Komaki H."/>
            <person name="Tamura T."/>
        </authorList>
    </citation>
    <scope>NUCLEOTIDE SEQUENCE</scope>
    <source>
        <strain evidence="1">NBRC 105644</strain>
    </source>
</reference>
<gene>
    <name evidence="1" type="ORF">Val02_34210</name>
</gene>
<name>A0A8J3YM96_9ACTN</name>
<evidence type="ECO:0000313" key="2">
    <source>
        <dbReference type="Proteomes" id="UP000619260"/>
    </source>
</evidence>
<dbReference type="Proteomes" id="UP000619260">
    <property type="component" value="Unassembled WGS sequence"/>
</dbReference>
<comment type="caution">
    <text evidence="1">The sequence shown here is derived from an EMBL/GenBank/DDBJ whole genome shotgun (WGS) entry which is preliminary data.</text>
</comment>
<protein>
    <submittedName>
        <fullName evidence="1">Uncharacterized protein</fullName>
    </submittedName>
</protein>
<dbReference type="RefSeq" id="WP_203900037.1">
    <property type="nucleotide sequence ID" value="NZ_BOPF01000010.1"/>
</dbReference>